<organism evidence="1 2">
    <name type="scientific">Asanoa iriomotensis</name>
    <dbReference type="NCBI Taxonomy" id="234613"/>
    <lineage>
        <taxon>Bacteria</taxon>
        <taxon>Bacillati</taxon>
        <taxon>Actinomycetota</taxon>
        <taxon>Actinomycetes</taxon>
        <taxon>Micromonosporales</taxon>
        <taxon>Micromonosporaceae</taxon>
        <taxon>Asanoa</taxon>
    </lineage>
</organism>
<dbReference type="EMBL" id="BONC01000025">
    <property type="protein sequence ID" value="GIF57661.1"/>
    <property type="molecule type" value="Genomic_DNA"/>
</dbReference>
<reference evidence="1 2" key="1">
    <citation type="submission" date="2021-01" db="EMBL/GenBank/DDBJ databases">
        <title>Whole genome shotgun sequence of Asanoa iriomotensis NBRC 100142.</title>
        <authorList>
            <person name="Komaki H."/>
            <person name="Tamura T."/>
        </authorList>
    </citation>
    <scope>NUCLEOTIDE SEQUENCE [LARGE SCALE GENOMIC DNA]</scope>
    <source>
        <strain evidence="1 2">NBRC 100142</strain>
    </source>
</reference>
<dbReference type="Proteomes" id="UP000624325">
    <property type="component" value="Unassembled WGS sequence"/>
</dbReference>
<evidence type="ECO:0008006" key="3">
    <source>
        <dbReference type="Google" id="ProtNLM"/>
    </source>
</evidence>
<dbReference type="Pfam" id="PF10012">
    <property type="entry name" value="DUF2255"/>
    <property type="match status" value="1"/>
</dbReference>
<dbReference type="RefSeq" id="WP_203703941.1">
    <property type="nucleotide sequence ID" value="NZ_BAAALU010000019.1"/>
</dbReference>
<name>A0ABQ4C4F9_9ACTN</name>
<dbReference type="Gene3D" id="2.30.110.10">
    <property type="entry name" value="Electron Transport, Fmn-binding Protein, Chain A"/>
    <property type="match status" value="1"/>
</dbReference>
<protein>
    <recommendedName>
        <fullName evidence="3">DUF2255 family protein</fullName>
    </recommendedName>
</protein>
<comment type="caution">
    <text evidence="1">The sequence shown here is derived from an EMBL/GenBank/DDBJ whole genome shotgun (WGS) entry which is preliminary data.</text>
</comment>
<evidence type="ECO:0000313" key="1">
    <source>
        <dbReference type="EMBL" id="GIF57661.1"/>
    </source>
</evidence>
<accession>A0ABQ4C4F9</accession>
<sequence>MTALDYLANTGVVRIATPLRAGGEVVTPIWAVVAAGVPYVRSGYGPDSKWYRRATRAGQVTFVDADHRYQATVSPITDTSTLDAVDQAYREKYAGQPGTSEMIATTARDCTLRVNL</sequence>
<dbReference type="SUPFAM" id="SSF50475">
    <property type="entry name" value="FMN-binding split barrel"/>
    <property type="match status" value="1"/>
</dbReference>
<proteinExistence type="predicted"/>
<evidence type="ECO:0000313" key="2">
    <source>
        <dbReference type="Proteomes" id="UP000624325"/>
    </source>
</evidence>
<keyword evidence="2" id="KW-1185">Reference proteome</keyword>
<gene>
    <name evidence="1" type="ORF">Air01nite_37560</name>
</gene>
<dbReference type="InterPro" id="IPR016888">
    <property type="entry name" value="UCP028498"/>
</dbReference>
<dbReference type="InterPro" id="IPR012349">
    <property type="entry name" value="Split_barrel_FMN-bd"/>
</dbReference>